<proteinExistence type="predicted"/>
<dbReference type="AlphaFoldDB" id="X0ZN35"/>
<comment type="caution">
    <text evidence="1">The sequence shown here is derived from an EMBL/GenBank/DDBJ whole genome shotgun (WGS) entry which is preliminary data.</text>
</comment>
<reference evidence="1" key="1">
    <citation type="journal article" date="2014" name="Front. Microbiol.">
        <title>High frequency of phylogenetically diverse reductive dehalogenase-homologous genes in deep subseafloor sedimentary metagenomes.</title>
        <authorList>
            <person name="Kawai M."/>
            <person name="Futagami T."/>
            <person name="Toyoda A."/>
            <person name="Takaki Y."/>
            <person name="Nishi S."/>
            <person name="Hori S."/>
            <person name="Arai W."/>
            <person name="Tsubouchi T."/>
            <person name="Morono Y."/>
            <person name="Uchiyama I."/>
            <person name="Ito T."/>
            <person name="Fujiyama A."/>
            <person name="Inagaki F."/>
            <person name="Takami H."/>
        </authorList>
    </citation>
    <scope>NUCLEOTIDE SEQUENCE</scope>
    <source>
        <strain evidence="1">Expedition CK06-06</strain>
    </source>
</reference>
<evidence type="ECO:0000313" key="1">
    <source>
        <dbReference type="EMBL" id="GAG70829.1"/>
    </source>
</evidence>
<accession>X0ZN35</accession>
<dbReference type="EMBL" id="BART01000339">
    <property type="protein sequence ID" value="GAG70829.1"/>
    <property type="molecule type" value="Genomic_DNA"/>
</dbReference>
<name>X0ZN35_9ZZZZ</name>
<sequence>MPCDLETQRRRIKWEYLNSQNAPCLSEWGFALSGSQAKEYWCEFDVDQSDPLWLWMNGGHLLSRINPPILDATGELEFRTGIGGGEIATLKLEGFNEIQEGEFAGFTVAATFLFNFVPPATPGNVLFEDTRVVLAPQNNLQWPFPNLVQTFPDPDVQPFPRPTGILRVTPLKACHTCSG</sequence>
<organism evidence="1">
    <name type="scientific">marine sediment metagenome</name>
    <dbReference type="NCBI Taxonomy" id="412755"/>
    <lineage>
        <taxon>unclassified sequences</taxon>
        <taxon>metagenomes</taxon>
        <taxon>ecological metagenomes</taxon>
    </lineage>
</organism>
<protein>
    <submittedName>
        <fullName evidence="1">Uncharacterized protein</fullName>
    </submittedName>
</protein>
<gene>
    <name evidence="1" type="ORF">S01H4_01747</name>
</gene>